<keyword evidence="1" id="KW-0378">Hydrolase</keyword>
<feature type="domain" description="Glycoside hydrolase family 42 N-terminal" evidence="5">
    <location>
        <begin position="347"/>
        <end position="453"/>
    </location>
</feature>
<evidence type="ECO:0000313" key="6">
    <source>
        <dbReference type="EMBL" id="OGD39349.1"/>
    </source>
</evidence>
<evidence type="ECO:0000259" key="5">
    <source>
        <dbReference type="Pfam" id="PF02449"/>
    </source>
</evidence>
<dbReference type="Pfam" id="PF00892">
    <property type="entry name" value="EamA"/>
    <property type="match status" value="1"/>
</dbReference>
<evidence type="ECO:0000256" key="2">
    <source>
        <dbReference type="ARBA" id="ARBA00023295"/>
    </source>
</evidence>
<reference evidence="6 7" key="1">
    <citation type="journal article" date="2016" name="Nat. Commun.">
        <title>Thousands of microbial genomes shed light on interconnected biogeochemical processes in an aquifer system.</title>
        <authorList>
            <person name="Anantharaman K."/>
            <person name="Brown C.T."/>
            <person name="Hug L.A."/>
            <person name="Sharon I."/>
            <person name="Castelle C.J."/>
            <person name="Probst A.J."/>
            <person name="Thomas B.C."/>
            <person name="Singh A."/>
            <person name="Wilkins M.J."/>
            <person name="Karaoz U."/>
            <person name="Brodie E.L."/>
            <person name="Williams K.H."/>
            <person name="Hubbard S.S."/>
            <person name="Banfield J.F."/>
        </authorList>
    </citation>
    <scope>NUCLEOTIDE SEQUENCE [LARGE SCALE GENOMIC DNA]</scope>
</reference>
<gene>
    <name evidence="6" type="ORF">A2907_01505</name>
</gene>
<dbReference type="SUPFAM" id="SSF103481">
    <property type="entry name" value="Multidrug resistance efflux transporter EmrE"/>
    <property type="match status" value="1"/>
</dbReference>
<dbReference type="GO" id="GO:0009341">
    <property type="term" value="C:beta-galactosidase complex"/>
    <property type="evidence" value="ECO:0007669"/>
    <property type="project" value="InterPro"/>
</dbReference>
<sequence>MPWLYIAISSHFIFALVFILDKILVKKVFSPLNYVLVIGGLSSLSLFLLPFVDFSNLNGMVLATALLSGVFSIIGIYFYFKILLKYEASWVVPLLFGVFVPIVTFILSRFFLGEILSSVQFAAFTILIIGGFILSFGRKYNFHSILILLIAGIFLSLELVFLKSAFNHVDFISGYILSRFGGFLAGFIIFLIFYRKRLTEFSGGNIRNYISNSYRGIGLVLFKQFLSLVGNLILVFSVSIGNLTLINGLGGIRYSFVFFLAIFFSRKWPAVMEEPLNFWMLVKKSIAIIFIMSGVLILLLEPVETPGAKSWGATFTTLYSRELGLNEKDVLIAALDDLKIKEFRVVAYWSQIEEQKGQYDFSDLDFQIESIASRGGKIILAVGERLPRWPECHIPDWASEQEPVGFIRQVVKQFPHYEKAEEFQGALLGYIEATVNRYKNNSAIWAWQLENEPFLIGFGECPYVDDELIDKEIDLIKRLDSARPLILTDSGEFGMWFRAYKRADIFGTTMYRVVLSRLIPIGHFKYPLDPDFFKIKLGIMEMFWGKKPIVGVELQAEPWLLKRPPLVSLDEQLKAFSFEQFKENIGYAREAGFEKNFLWGLEWWYWMKEKQGHPEFWEEARKLFVQ</sequence>
<organism evidence="6 7">
    <name type="scientific">Candidatus Azambacteria bacterium RIFCSPLOWO2_01_FULL_37_9</name>
    <dbReference type="NCBI Taxonomy" id="1797297"/>
    <lineage>
        <taxon>Bacteria</taxon>
        <taxon>Candidatus Azamiibacteriota</taxon>
    </lineage>
</organism>
<feature type="transmembrane region" description="Helical" evidence="3">
    <location>
        <begin position="92"/>
        <end position="112"/>
    </location>
</feature>
<feature type="transmembrane region" description="Helical" evidence="3">
    <location>
        <begin position="276"/>
        <end position="300"/>
    </location>
</feature>
<comment type="caution">
    <text evidence="6">The sequence shown here is derived from an EMBL/GenBank/DDBJ whole genome shotgun (WGS) entry which is preliminary data.</text>
</comment>
<dbReference type="GO" id="GO:0005975">
    <property type="term" value="P:carbohydrate metabolic process"/>
    <property type="evidence" value="ECO:0007669"/>
    <property type="project" value="InterPro"/>
</dbReference>
<feature type="transmembrane region" description="Helical" evidence="3">
    <location>
        <begin position="244"/>
        <end position="264"/>
    </location>
</feature>
<evidence type="ECO:0000256" key="3">
    <source>
        <dbReference type="SAM" id="Phobius"/>
    </source>
</evidence>
<proteinExistence type="predicted"/>
<feature type="transmembrane region" description="Helical" evidence="3">
    <location>
        <begin position="214"/>
        <end position="238"/>
    </location>
</feature>
<dbReference type="InterPro" id="IPR000620">
    <property type="entry name" value="EamA_dom"/>
</dbReference>
<dbReference type="SUPFAM" id="SSF51445">
    <property type="entry name" value="(Trans)glycosidases"/>
    <property type="match status" value="1"/>
</dbReference>
<dbReference type="GO" id="GO:0004565">
    <property type="term" value="F:beta-galactosidase activity"/>
    <property type="evidence" value="ECO:0007669"/>
    <property type="project" value="InterPro"/>
</dbReference>
<feature type="transmembrane region" description="Helical" evidence="3">
    <location>
        <begin position="6"/>
        <end position="25"/>
    </location>
</feature>
<dbReference type="Proteomes" id="UP000177947">
    <property type="component" value="Unassembled WGS sequence"/>
</dbReference>
<feature type="transmembrane region" description="Helical" evidence="3">
    <location>
        <begin position="32"/>
        <end position="51"/>
    </location>
</feature>
<keyword evidence="3" id="KW-0812">Transmembrane</keyword>
<dbReference type="Gene3D" id="3.20.20.80">
    <property type="entry name" value="Glycosidases"/>
    <property type="match status" value="1"/>
</dbReference>
<evidence type="ECO:0000256" key="1">
    <source>
        <dbReference type="ARBA" id="ARBA00022801"/>
    </source>
</evidence>
<accession>A0A1F5C917</accession>
<keyword evidence="2" id="KW-0326">Glycosidase</keyword>
<dbReference type="AlphaFoldDB" id="A0A1F5C917"/>
<dbReference type="EMBL" id="MEYQ01000009">
    <property type="protein sequence ID" value="OGD39349.1"/>
    <property type="molecule type" value="Genomic_DNA"/>
</dbReference>
<evidence type="ECO:0000259" key="4">
    <source>
        <dbReference type="Pfam" id="PF00892"/>
    </source>
</evidence>
<evidence type="ECO:0000313" key="7">
    <source>
        <dbReference type="Proteomes" id="UP000177947"/>
    </source>
</evidence>
<feature type="domain" description="EamA" evidence="4">
    <location>
        <begin position="2"/>
        <end position="135"/>
    </location>
</feature>
<dbReference type="GO" id="GO:0016020">
    <property type="term" value="C:membrane"/>
    <property type="evidence" value="ECO:0007669"/>
    <property type="project" value="InterPro"/>
</dbReference>
<feature type="transmembrane region" description="Helical" evidence="3">
    <location>
        <begin position="57"/>
        <end position="80"/>
    </location>
</feature>
<dbReference type="InterPro" id="IPR013529">
    <property type="entry name" value="Glyco_hydro_42_N"/>
</dbReference>
<dbReference type="Pfam" id="PF02449">
    <property type="entry name" value="Glyco_hydro_42"/>
    <property type="match status" value="1"/>
</dbReference>
<keyword evidence="3" id="KW-0472">Membrane</keyword>
<feature type="transmembrane region" description="Helical" evidence="3">
    <location>
        <begin position="144"/>
        <end position="166"/>
    </location>
</feature>
<keyword evidence="3" id="KW-1133">Transmembrane helix</keyword>
<dbReference type="InterPro" id="IPR037185">
    <property type="entry name" value="EmrE-like"/>
</dbReference>
<protein>
    <submittedName>
        <fullName evidence="6">Uncharacterized protein</fullName>
    </submittedName>
</protein>
<feature type="transmembrane region" description="Helical" evidence="3">
    <location>
        <begin position="172"/>
        <end position="194"/>
    </location>
</feature>
<name>A0A1F5C917_9BACT</name>
<feature type="transmembrane region" description="Helical" evidence="3">
    <location>
        <begin position="118"/>
        <end position="137"/>
    </location>
</feature>
<dbReference type="InterPro" id="IPR017853">
    <property type="entry name" value="GH"/>
</dbReference>